<proteinExistence type="predicted"/>
<accession>A0A3M8SAB8</accession>
<evidence type="ECO:0000313" key="2">
    <source>
        <dbReference type="EMBL" id="RNF77535.1"/>
    </source>
</evidence>
<dbReference type="Proteomes" id="UP000278162">
    <property type="component" value="Unassembled WGS sequence"/>
</dbReference>
<gene>
    <name evidence="2" type="ORF">EFK07_30145</name>
</gene>
<evidence type="ECO:0000256" key="1">
    <source>
        <dbReference type="SAM" id="MobiDB-lite"/>
    </source>
</evidence>
<dbReference type="EMBL" id="RJAI01000109">
    <property type="protein sequence ID" value="RNF77535.1"/>
    <property type="molecule type" value="Genomic_DNA"/>
</dbReference>
<feature type="region of interest" description="Disordered" evidence="1">
    <location>
        <begin position="42"/>
        <end position="61"/>
    </location>
</feature>
<name>A0A3M8SAB8_PSEPU</name>
<reference evidence="2 3" key="1">
    <citation type="submission" date="2018-10" db="EMBL/GenBank/DDBJ databases">
        <title>An outbreak of IMP-63 producing strain in France.</title>
        <authorList>
            <person name="Bour M."/>
            <person name="Liapis E."/>
            <person name="Plesiat P."/>
        </authorList>
    </citation>
    <scope>NUCLEOTIDE SEQUENCE [LARGE SCALE GENOMIC DNA]</scope>
    <source>
        <strain evidence="2 3">12917</strain>
    </source>
</reference>
<dbReference type="AlphaFoldDB" id="A0A3M8SAB8"/>
<evidence type="ECO:0000313" key="3">
    <source>
        <dbReference type="Proteomes" id="UP000278162"/>
    </source>
</evidence>
<comment type="caution">
    <text evidence="2">The sequence shown here is derived from an EMBL/GenBank/DDBJ whole genome shotgun (WGS) entry which is preliminary data.</text>
</comment>
<feature type="region of interest" description="Disordered" evidence="1">
    <location>
        <begin position="1"/>
        <end position="34"/>
    </location>
</feature>
<protein>
    <submittedName>
        <fullName evidence="2">Uncharacterized protein</fullName>
    </submittedName>
</protein>
<sequence>MKGCRAAYRPSPGQRDPCRSGGGGGGGRKAAPAISAAQLKSWGRFAPLSRHKAAPTRGASA</sequence>
<organism evidence="2 3">
    <name type="scientific">Pseudomonas putida</name>
    <name type="common">Arthrobacter siderocapsulatus</name>
    <dbReference type="NCBI Taxonomy" id="303"/>
    <lineage>
        <taxon>Bacteria</taxon>
        <taxon>Pseudomonadati</taxon>
        <taxon>Pseudomonadota</taxon>
        <taxon>Gammaproteobacteria</taxon>
        <taxon>Pseudomonadales</taxon>
        <taxon>Pseudomonadaceae</taxon>
        <taxon>Pseudomonas</taxon>
    </lineage>
</organism>